<evidence type="ECO:0000313" key="1">
    <source>
        <dbReference type="EMBL" id="KAJ6958758.1"/>
    </source>
</evidence>
<protein>
    <recommendedName>
        <fullName evidence="3">DUF4283 domain-containing protein</fullName>
    </recommendedName>
</protein>
<comment type="caution">
    <text evidence="1">The sequence shown here is derived from an EMBL/GenBank/DDBJ whole genome shotgun (WGS) entry which is preliminary data.</text>
</comment>
<dbReference type="PANTHER" id="PTHR31286">
    <property type="entry name" value="GLYCINE-RICH CELL WALL STRUCTURAL PROTEIN 1.8-LIKE"/>
    <property type="match status" value="1"/>
</dbReference>
<name>A0AAD6LF72_9ROSI</name>
<gene>
    <name evidence="1" type="ORF">NC653_040406</name>
</gene>
<sequence length="223" mass="25358">MHDSGQLIFAFHFELEMLDIISNGPYFIFGRPLILKVMPGFFYFQPSDMARIPTWVRFPNLLLCYWTLICLFKITSMVGKPIHYNVPTTNMTRLLYARILIEVDFLQDLPVAVNVILPNGTPFSQQITFESLPCFCKRCQVIGHSTNACKRGPYPSEETVVVEKQQPYKTTPPMDPPVDPMFTEVVIVGDIRSQSLDRKRSKTIAVMPFGSKHSTTPKGSATF</sequence>
<accession>A0AAD6LF72</accession>
<evidence type="ECO:0000313" key="2">
    <source>
        <dbReference type="Proteomes" id="UP001164929"/>
    </source>
</evidence>
<dbReference type="AlphaFoldDB" id="A0AAD6LF72"/>
<dbReference type="PANTHER" id="PTHR31286:SF168">
    <property type="entry name" value="DUF4283 DOMAIN-CONTAINING PROTEIN"/>
    <property type="match status" value="1"/>
</dbReference>
<dbReference type="InterPro" id="IPR040256">
    <property type="entry name" value="At4g02000-like"/>
</dbReference>
<proteinExistence type="predicted"/>
<keyword evidence="2" id="KW-1185">Reference proteome</keyword>
<dbReference type="Proteomes" id="UP001164929">
    <property type="component" value="Chromosome 18"/>
</dbReference>
<dbReference type="EMBL" id="JAQIZT010000018">
    <property type="protein sequence ID" value="KAJ6958758.1"/>
    <property type="molecule type" value="Genomic_DNA"/>
</dbReference>
<reference evidence="1 2" key="1">
    <citation type="journal article" date="2023" name="Mol. Ecol. Resour.">
        <title>Chromosome-level genome assembly of a triploid poplar Populus alba 'Berolinensis'.</title>
        <authorList>
            <person name="Chen S."/>
            <person name="Yu Y."/>
            <person name="Wang X."/>
            <person name="Wang S."/>
            <person name="Zhang T."/>
            <person name="Zhou Y."/>
            <person name="He R."/>
            <person name="Meng N."/>
            <person name="Wang Y."/>
            <person name="Liu W."/>
            <person name="Liu Z."/>
            <person name="Liu J."/>
            <person name="Guo Q."/>
            <person name="Huang H."/>
            <person name="Sederoff R.R."/>
            <person name="Wang G."/>
            <person name="Qu G."/>
            <person name="Chen S."/>
        </authorList>
    </citation>
    <scope>NUCLEOTIDE SEQUENCE [LARGE SCALE GENOMIC DNA]</scope>
    <source>
        <strain evidence="1">SC-2020</strain>
    </source>
</reference>
<organism evidence="1 2">
    <name type="scientific">Populus alba x Populus x berolinensis</name>
    <dbReference type="NCBI Taxonomy" id="444605"/>
    <lineage>
        <taxon>Eukaryota</taxon>
        <taxon>Viridiplantae</taxon>
        <taxon>Streptophyta</taxon>
        <taxon>Embryophyta</taxon>
        <taxon>Tracheophyta</taxon>
        <taxon>Spermatophyta</taxon>
        <taxon>Magnoliopsida</taxon>
        <taxon>eudicotyledons</taxon>
        <taxon>Gunneridae</taxon>
        <taxon>Pentapetalae</taxon>
        <taxon>rosids</taxon>
        <taxon>fabids</taxon>
        <taxon>Malpighiales</taxon>
        <taxon>Salicaceae</taxon>
        <taxon>Saliceae</taxon>
        <taxon>Populus</taxon>
    </lineage>
</organism>
<evidence type="ECO:0008006" key="3">
    <source>
        <dbReference type="Google" id="ProtNLM"/>
    </source>
</evidence>